<dbReference type="AlphaFoldDB" id="A0A8E2I585"/>
<name>A0A8E2I585_9BACI</name>
<accession>A0A8E2I585</accession>
<sequence>MRKWISGVVFICLMMVISGCSHSLKDENDDAIKNVEEAFNHKSEKITDGSNNVKFYLPFGMSIKDESPNNVIIKGKNDYILFYNQNEKEDSKIVYQMSKPEKNLVVDHTFKNKKQFGYLIVSKVEKDMYEVTVGIGGIKMTTESKEKNISANASKMMRVVKSVQYKK</sequence>
<evidence type="ECO:0000313" key="2">
    <source>
        <dbReference type="Proteomes" id="UP000189761"/>
    </source>
</evidence>
<proteinExistence type="predicted"/>
<protein>
    <recommendedName>
        <fullName evidence="3">Lipoprotein</fullName>
    </recommendedName>
</protein>
<gene>
    <name evidence="1" type="ORF">BWZ43_21615</name>
</gene>
<organism evidence="1 2">
    <name type="scientific">Heyndrickxia oleronia</name>
    <dbReference type="NCBI Taxonomy" id="38875"/>
    <lineage>
        <taxon>Bacteria</taxon>
        <taxon>Bacillati</taxon>
        <taxon>Bacillota</taxon>
        <taxon>Bacilli</taxon>
        <taxon>Bacillales</taxon>
        <taxon>Bacillaceae</taxon>
        <taxon>Heyndrickxia</taxon>
    </lineage>
</organism>
<evidence type="ECO:0008006" key="3">
    <source>
        <dbReference type="Google" id="ProtNLM"/>
    </source>
</evidence>
<dbReference type="PROSITE" id="PS51257">
    <property type="entry name" value="PROKAR_LIPOPROTEIN"/>
    <property type="match status" value="1"/>
</dbReference>
<evidence type="ECO:0000313" key="1">
    <source>
        <dbReference type="EMBL" id="OOP66300.1"/>
    </source>
</evidence>
<dbReference type="EMBL" id="MTLA01000332">
    <property type="protein sequence ID" value="OOP66300.1"/>
    <property type="molecule type" value="Genomic_DNA"/>
</dbReference>
<dbReference type="Proteomes" id="UP000189761">
    <property type="component" value="Unassembled WGS sequence"/>
</dbReference>
<dbReference type="RefSeq" id="WP_071976928.1">
    <property type="nucleotide sequence ID" value="NZ_CP065424.1"/>
</dbReference>
<keyword evidence="2" id="KW-1185">Reference proteome</keyword>
<comment type="caution">
    <text evidence="1">The sequence shown here is derived from an EMBL/GenBank/DDBJ whole genome shotgun (WGS) entry which is preliminary data.</text>
</comment>
<reference evidence="1 2" key="1">
    <citation type="submission" date="2017-01" db="EMBL/GenBank/DDBJ databases">
        <title>Draft genome sequence of Bacillus oleronius.</title>
        <authorList>
            <person name="Allam M."/>
        </authorList>
    </citation>
    <scope>NUCLEOTIDE SEQUENCE [LARGE SCALE GENOMIC DNA]</scope>
    <source>
        <strain evidence="1 2">DSM 9356</strain>
    </source>
</reference>